<evidence type="ECO:0000313" key="10">
    <source>
        <dbReference type="EMBL" id="OGY17879.1"/>
    </source>
</evidence>
<comment type="caution">
    <text evidence="10">The sequence shown here is derived from an EMBL/GenBank/DDBJ whole genome shotgun (WGS) entry which is preliminary data.</text>
</comment>
<keyword evidence="3" id="KW-0808">Transferase</keyword>
<dbReference type="Gene3D" id="3.80.30.20">
    <property type="entry name" value="tm_1862 like domain"/>
    <property type="match status" value="1"/>
</dbReference>
<dbReference type="AlphaFoldDB" id="A0A1G1VR56"/>
<sequence length="382" mass="43561">MKKYFIKTFGCQANKSDSERIAGDYRARGYGEAKAWKETDEIVVNTCAVRQAAEDRARGFLLNVVAHFNLLNRIKPKIILTGCMTHHGQEKLYQLLPMVDEILPVGEVGFNHAAVRKDKIHAWVPISTGCNSFCIFCIVPYSRGREKSRAEEEIIREIGNLAKQGYKEITLLGQNVNSWGLEKVGIGFRKLLMDKKLQLGDIPANQSQYLKPNGIPPFVRLLQAVSKIEGIEKIRFITSNPWDFHDELIEEIANNPKIDRFIHLPVQSGSNRVLKLMNRGYSREDYLVLVEKIRDRIPDVVLGTDIIVGFPGETNTDFQETVDLAKKVNWKVAFVARYSPRPGTAAWRIYTDDVPATEKKRRWEILDELINKSQLAERPIIV</sequence>
<keyword evidence="2" id="KW-0004">4Fe-4S</keyword>
<dbReference type="InterPro" id="IPR007197">
    <property type="entry name" value="rSAM"/>
</dbReference>
<proteinExistence type="predicted"/>
<dbReference type="SFLD" id="SFLDG01082">
    <property type="entry name" value="B12-binding_domain_containing"/>
    <property type="match status" value="1"/>
</dbReference>
<keyword evidence="5" id="KW-0479">Metal-binding</keyword>
<feature type="domain" description="MTTase N-terminal" evidence="8">
    <location>
        <begin position="2"/>
        <end position="125"/>
    </location>
</feature>
<dbReference type="PROSITE" id="PS51449">
    <property type="entry name" value="MTTASE_N"/>
    <property type="match status" value="1"/>
</dbReference>
<accession>A0A1G1VR56</accession>
<evidence type="ECO:0000259" key="9">
    <source>
        <dbReference type="PROSITE" id="PS51918"/>
    </source>
</evidence>
<dbReference type="PROSITE" id="PS51918">
    <property type="entry name" value="RADICAL_SAM"/>
    <property type="match status" value="1"/>
</dbReference>
<dbReference type="Pfam" id="PF00919">
    <property type="entry name" value="UPF0004"/>
    <property type="match status" value="1"/>
</dbReference>
<dbReference type="GO" id="GO:0051539">
    <property type="term" value="F:4 iron, 4 sulfur cluster binding"/>
    <property type="evidence" value="ECO:0007669"/>
    <property type="project" value="UniProtKB-KW"/>
</dbReference>
<dbReference type="GO" id="GO:0046872">
    <property type="term" value="F:metal ion binding"/>
    <property type="evidence" value="ECO:0007669"/>
    <property type="project" value="UniProtKB-KW"/>
</dbReference>
<dbReference type="Gene3D" id="3.40.50.12160">
    <property type="entry name" value="Methylthiotransferase, N-terminal domain"/>
    <property type="match status" value="1"/>
</dbReference>
<organism evidence="10 11">
    <name type="scientific">Candidatus Chisholmbacteria bacterium RIFCSPHIGHO2_01_FULL_48_12</name>
    <dbReference type="NCBI Taxonomy" id="1797589"/>
    <lineage>
        <taxon>Bacteria</taxon>
        <taxon>Candidatus Chisholmiibacteriota</taxon>
    </lineage>
</organism>
<evidence type="ECO:0000256" key="5">
    <source>
        <dbReference type="ARBA" id="ARBA00022723"/>
    </source>
</evidence>
<keyword evidence="6" id="KW-0408">Iron</keyword>
<dbReference type="InterPro" id="IPR038135">
    <property type="entry name" value="Methylthiotransferase_N_sf"/>
</dbReference>
<evidence type="ECO:0000313" key="11">
    <source>
        <dbReference type="Proteomes" id="UP000177324"/>
    </source>
</evidence>
<evidence type="ECO:0000256" key="3">
    <source>
        <dbReference type="ARBA" id="ARBA00022679"/>
    </source>
</evidence>
<dbReference type="InterPro" id="IPR005839">
    <property type="entry name" value="Methylthiotransferase"/>
</dbReference>
<dbReference type="InterPro" id="IPR013848">
    <property type="entry name" value="Methylthiotransferase_N"/>
</dbReference>
<dbReference type="Proteomes" id="UP000177324">
    <property type="component" value="Unassembled WGS sequence"/>
</dbReference>
<evidence type="ECO:0000256" key="7">
    <source>
        <dbReference type="ARBA" id="ARBA00023014"/>
    </source>
</evidence>
<feature type="domain" description="Radical SAM core" evidence="9">
    <location>
        <begin position="116"/>
        <end position="376"/>
    </location>
</feature>
<dbReference type="InterPro" id="IPR006638">
    <property type="entry name" value="Elp3/MiaA/NifB-like_rSAM"/>
</dbReference>
<protein>
    <submittedName>
        <fullName evidence="10">Uncharacterized protein</fullName>
    </submittedName>
</protein>
<dbReference type="GO" id="GO:0005829">
    <property type="term" value="C:cytosol"/>
    <property type="evidence" value="ECO:0007669"/>
    <property type="project" value="TreeGrafter"/>
</dbReference>
<dbReference type="PANTHER" id="PTHR43020:SF2">
    <property type="entry name" value="MITOCHONDRIAL TRNA METHYLTHIOTRANSFERASE CDK5RAP1"/>
    <property type="match status" value="1"/>
</dbReference>
<evidence type="ECO:0000256" key="4">
    <source>
        <dbReference type="ARBA" id="ARBA00022691"/>
    </source>
</evidence>
<dbReference type="CDD" id="cd01335">
    <property type="entry name" value="Radical_SAM"/>
    <property type="match status" value="1"/>
</dbReference>
<dbReference type="InterPro" id="IPR058240">
    <property type="entry name" value="rSAM_sf"/>
</dbReference>
<dbReference type="SUPFAM" id="SSF102114">
    <property type="entry name" value="Radical SAM enzymes"/>
    <property type="match status" value="1"/>
</dbReference>
<dbReference type="GO" id="GO:0035597">
    <property type="term" value="F:tRNA-2-methylthio-N(6)-dimethylallyladenosine(37) synthase activity"/>
    <property type="evidence" value="ECO:0007669"/>
    <property type="project" value="TreeGrafter"/>
</dbReference>
<dbReference type="SFLD" id="SFLDG01061">
    <property type="entry name" value="methylthiotransferase"/>
    <property type="match status" value="1"/>
</dbReference>
<dbReference type="SMART" id="SM00729">
    <property type="entry name" value="Elp3"/>
    <property type="match status" value="1"/>
</dbReference>
<dbReference type="SFLD" id="SFLDS00029">
    <property type="entry name" value="Radical_SAM"/>
    <property type="match status" value="1"/>
</dbReference>
<dbReference type="STRING" id="1797589.A2784_01620"/>
<gene>
    <name evidence="10" type="ORF">A2784_01620</name>
</gene>
<evidence type="ECO:0000256" key="1">
    <source>
        <dbReference type="ARBA" id="ARBA00001966"/>
    </source>
</evidence>
<dbReference type="InterPro" id="IPR023404">
    <property type="entry name" value="rSAM_horseshoe"/>
</dbReference>
<name>A0A1G1VR56_9BACT</name>
<evidence type="ECO:0000259" key="8">
    <source>
        <dbReference type="PROSITE" id="PS51449"/>
    </source>
</evidence>
<evidence type="ECO:0000256" key="2">
    <source>
        <dbReference type="ARBA" id="ARBA00022485"/>
    </source>
</evidence>
<evidence type="ECO:0000256" key="6">
    <source>
        <dbReference type="ARBA" id="ARBA00023004"/>
    </source>
</evidence>
<dbReference type="FunFam" id="3.80.30.20:FF:000001">
    <property type="entry name" value="tRNA-2-methylthio-N(6)-dimethylallyladenosine synthase 2"/>
    <property type="match status" value="1"/>
</dbReference>
<dbReference type="Pfam" id="PF04055">
    <property type="entry name" value="Radical_SAM"/>
    <property type="match status" value="1"/>
</dbReference>
<dbReference type="NCBIfam" id="TIGR00089">
    <property type="entry name" value="MiaB/RimO family radical SAM methylthiotransferase"/>
    <property type="match status" value="1"/>
</dbReference>
<dbReference type="PANTHER" id="PTHR43020">
    <property type="entry name" value="CDK5 REGULATORY SUBUNIT-ASSOCIATED PROTEIN 1"/>
    <property type="match status" value="1"/>
</dbReference>
<reference evidence="10 11" key="1">
    <citation type="journal article" date="2016" name="Nat. Commun.">
        <title>Thousands of microbial genomes shed light on interconnected biogeochemical processes in an aquifer system.</title>
        <authorList>
            <person name="Anantharaman K."/>
            <person name="Brown C.T."/>
            <person name="Hug L.A."/>
            <person name="Sharon I."/>
            <person name="Castelle C.J."/>
            <person name="Probst A.J."/>
            <person name="Thomas B.C."/>
            <person name="Singh A."/>
            <person name="Wilkins M.J."/>
            <person name="Karaoz U."/>
            <person name="Brodie E.L."/>
            <person name="Williams K.H."/>
            <person name="Hubbard S.S."/>
            <person name="Banfield J.F."/>
        </authorList>
    </citation>
    <scope>NUCLEOTIDE SEQUENCE [LARGE SCALE GENOMIC DNA]</scope>
</reference>
<keyword evidence="4" id="KW-0949">S-adenosyl-L-methionine</keyword>
<keyword evidence="7" id="KW-0411">Iron-sulfur</keyword>
<dbReference type="EMBL" id="MHCH01000014">
    <property type="protein sequence ID" value="OGY17879.1"/>
    <property type="molecule type" value="Genomic_DNA"/>
</dbReference>
<comment type="cofactor">
    <cofactor evidence="1">
        <name>[4Fe-4S] cluster</name>
        <dbReference type="ChEBI" id="CHEBI:49883"/>
    </cofactor>
</comment>